<keyword evidence="3" id="KW-1185">Reference proteome</keyword>
<dbReference type="RefSeq" id="WP_214296018.1">
    <property type="nucleotide sequence ID" value="NZ_JAHDYS010000001.1"/>
</dbReference>
<dbReference type="EMBL" id="JAHDYS010000001">
    <property type="protein sequence ID" value="MBT1070309.1"/>
    <property type="molecule type" value="Genomic_DNA"/>
</dbReference>
<evidence type="ECO:0000256" key="1">
    <source>
        <dbReference type="SAM" id="MobiDB-lite"/>
    </source>
</evidence>
<dbReference type="Proteomes" id="UP000784128">
    <property type="component" value="Unassembled WGS sequence"/>
</dbReference>
<organism evidence="2 3">
    <name type="scientific">Pelotalea chapellei</name>
    <dbReference type="NCBI Taxonomy" id="44671"/>
    <lineage>
        <taxon>Bacteria</taxon>
        <taxon>Pseudomonadati</taxon>
        <taxon>Thermodesulfobacteriota</taxon>
        <taxon>Desulfuromonadia</taxon>
        <taxon>Geobacterales</taxon>
        <taxon>Geobacteraceae</taxon>
        <taxon>Pelotalea</taxon>
    </lineage>
</organism>
<gene>
    <name evidence="2" type="ORF">KJB30_00780</name>
</gene>
<name>A0ABS5U3Q9_9BACT</name>
<comment type="caution">
    <text evidence="2">The sequence shown here is derived from an EMBL/GenBank/DDBJ whole genome shotgun (WGS) entry which is preliminary data.</text>
</comment>
<accession>A0ABS5U3Q9</accession>
<protein>
    <submittedName>
        <fullName evidence="2">Uncharacterized protein</fullName>
    </submittedName>
</protein>
<sequence length="172" mass="19522">MKNIPNSATTKGQIDLSSRKPGPVPPWVDRNSFRVAMLGQVNKLTKGRWGAISMRDGIIWFRYSALVEVLRECCNRDPDVLGLQVDAENFSHLIFTILKSFNDRCVVWGMLGKGFMATKCRIINSKGKTTAITYLTPIRTTWLNILPGTLERFKPNALRNMVGKIEPVWRKL</sequence>
<proteinExistence type="predicted"/>
<reference evidence="2 3" key="1">
    <citation type="submission" date="2021-05" db="EMBL/GenBank/DDBJ databases">
        <title>The draft genome of Geobacter chapellei DSM 13688.</title>
        <authorList>
            <person name="Xu Z."/>
            <person name="Masuda Y."/>
            <person name="Itoh H."/>
            <person name="Senoo K."/>
        </authorList>
    </citation>
    <scope>NUCLEOTIDE SEQUENCE [LARGE SCALE GENOMIC DNA]</scope>
    <source>
        <strain evidence="2 3">DSM 13688</strain>
    </source>
</reference>
<evidence type="ECO:0000313" key="3">
    <source>
        <dbReference type="Proteomes" id="UP000784128"/>
    </source>
</evidence>
<evidence type="ECO:0000313" key="2">
    <source>
        <dbReference type="EMBL" id="MBT1070309.1"/>
    </source>
</evidence>
<feature type="region of interest" description="Disordered" evidence="1">
    <location>
        <begin position="1"/>
        <end position="25"/>
    </location>
</feature>
<feature type="compositionally biased region" description="Polar residues" evidence="1">
    <location>
        <begin position="1"/>
        <end position="16"/>
    </location>
</feature>